<dbReference type="RefSeq" id="WP_047729437.1">
    <property type="nucleotide sequence ID" value="NZ_CP011642.1"/>
</dbReference>
<dbReference type="AlphaFoldDB" id="A0AB33FTB2"/>
<name>A0AB33FTB2_SERMA</name>
<gene>
    <name evidence="5" type="ORF">DKC05_14230</name>
</gene>
<accession>A0AB33FTB2</accession>
<dbReference type="NCBIfam" id="TIGR01549">
    <property type="entry name" value="HAD-SF-IA-v1"/>
    <property type="match status" value="1"/>
</dbReference>
<dbReference type="GO" id="GO:0046872">
    <property type="term" value="F:metal ion binding"/>
    <property type="evidence" value="ECO:0007669"/>
    <property type="project" value="UniProtKB-KW"/>
</dbReference>
<dbReference type="InterPro" id="IPR006439">
    <property type="entry name" value="HAD-SF_hydro_IA"/>
</dbReference>
<dbReference type="GO" id="GO:0009231">
    <property type="term" value="P:riboflavin biosynthetic process"/>
    <property type="evidence" value="ECO:0007669"/>
    <property type="project" value="TreeGrafter"/>
</dbReference>
<dbReference type="SFLD" id="SFLDG01129">
    <property type="entry name" value="C1.5:_HAD__Beta-PGM__Phosphata"/>
    <property type="match status" value="1"/>
</dbReference>
<keyword evidence="2" id="KW-0479">Metal-binding</keyword>
<proteinExistence type="predicted"/>
<dbReference type="InterPro" id="IPR023214">
    <property type="entry name" value="HAD_sf"/>
</dbReference>
<dbReference type="InterPro" id="IPR051400">
    <property type="entry name" value="HAD-like_hydrolase"/>
</dbReference>
<organism evidence="5 6">
    <name type="scientific">Serratia marcescens</name>
    <dbReference type="NCBI Taxonomy" id="615"/>
    <lineage>
        <taxon>Bacteria</taxon>
        <taxon>Pseudomonadati</taxon>
        <taxon>Pseudomonadota</taxon>
        <taxon>Gammaproteobacteria</taxon>
        <taxon>Enterobacterales</taxon>
        <taxon>Yersiniaceae</taxon>
        <taxon>Serratia</taxon>
    </lineage>
</organism>
<comment type="cofactor">
    <cofactor evidence="1">
        <name>Mg(2+)</name>
        <dbReference type="ChEBI" id="CHEBI:18420"/>
    </cofactor>
</comment>
<evidence type="ECO:0000313" key="5">
    <source>
        <dbReference type="EMBL" id="AWL68725.1"/>
    </source>
</evidence>
<dbReference type="SUPFAM" id="SSF56784">
    <property type="entry name" value="HAD-like"/>
    <property type="match status" value="1"/>
</dbReference>
<dbReference type="EMBL" id="CP029449">
    <property type="protein sequence ID" value="AWL68725.1"/>
    <property type="molecule type" value="Genomic_DNA"/>
</dbReference>
<dbReference type="NCBIfam" id="NF008018">
    <property type="entry name" value="PRK10748.1"/>
    <property type="match status" value="1"/>
</dbReference>
<dbReference type="Gene3D" id="3.40.50.1000">
    <property type="entry name" value="HAD superfamily/HAD-like"/>
    <property type="match status" value="1"/>
</dbReference>
<dbReference type="PANTHER" id="PTHR46470:SF4">
    <property type="entry name" value="5-AMINO-6-(5-PHOSPHO-D-RIBITYLAMINO)URACIL PHOSPHATASE YIGB"/>
    <property type="match status" value="1"/>
</dbReference>
<dbReference type="SFLD" id="SFLDS00003">
    <property type="entry name" value="Haloacid_Dehalogenase"/>
    <property type="match status" value="1"/>
</dbReference>
<dbReference type="InterPro" id="IPR036412">
    <property type="entry name" value="HAD-like_sf"/>
</dbReference>
<evidence type="ECO:0000256" key="1">
    <source>
        <dbReference type="ARBA" id="ARBA00001946"/>
    </source>
</evidence>
<dbReference type="NCBIfam" id="TIGR01509">
    <property type="entry name" value="HAD-SF-IA-v3"/>
    <property type="match status" value="1"/>
</dbReference>
<evidence type="ECO:0000313" key="6">
    <source>
        <dbReference type="Proteomes" id="UP000245399"/>
    </source>
</evidence>
<keyword evidence="3" id="KW-0378">Hydrolase</keyword>
<keyword evidence="4" id="KW-0460">Magnesium</keyword>
<reference evidence="5 6" key="1">
    <citation type="submission" date="2018-05" db="EMBL/GenBank/DDBJ databases">
        <title>Klebsiella quasipneumonaiae provides a window into carbapenemase gene transfer, plasmid rearrangements and nosocomial acquisition from the hospital environment.</title>
        <authorList>
            <person name="Mathers A.J."/>
            <person name="Vegesana K."/>
            <person name="Stoesser N."/>
            <person name="Crook D."/>
            <person name="Vaughan A."/>
            <person name="Barry K."/>
            <person name="Parikh H."/>
            <person name="Sebra R."/>
            <person name="Kotay S."/>
            <person name="Walker A.S."/>
            <person name="Sheppard A.E."/>
        </authorList>
    </citation>
    <scope>NUCLEOTIDE SEQUENCE [LARGE SCALE GENOMIC DNA]</scope>
    <source>
        <strain evidence="5 6">CAV1761</strain>
    </source>
</reference>
<sequence>MHFYRPLRPLAALTFDLDDTLYDNRPVIRQTEQQSVAFLQSYHPGLNSFQSADFHHLRQELREQDPEIYHDVTQWRWRAIHLALSRQGLRDADAAIGADAAMQNFALWRSRIEVPEATHATLKALAARYPLVAITNGNADPAQCGLDGYFQFVLRSGPDGRAKPYQDMYHLAVERLGVAPEQILHVGDDLTTDVAGALRAGLQACWINDRQRCLMQAADSRLLPHIEISQLASLTALL</sequence>
<protein>
    <submittedName>
        <fullName evidence="5">5-amino-6-(5-phospho-D-ribitylamino)uracil phosphatase YigB</fullName>
    </submittedName>
</protein>
<dbReference type="PANTHER" id="PTHR46470">
    <property type="entry name" value="N-ACYLNEURAMINATE-9-PHOSPHATASE"/>
    <property type="match status" value="1"/>
</dbReference>
<evidence type="ECO:0000256" key="2">
    <source>
        <dbReference type="ARBA" id="ARBA00022723"/>
    </source>
</evidence>
<dbReference type="GO" id="GO:0016787">
    <property type="term" value="F:hydrolase activity"/>
    <property type="evidence" value="ECO:0007669"/>
    <property type="project" value="UniProtKB-KW"/>
</dbReference>
<evidence type="ECO:0000256" key="4">
    <source>
        <dbReference type="ARBA" id="ARBA00022842"/>
    </source>
</evidence>
<dbReference type="Proteomes" id="UP000245399">
    <property type="component" value="Chromosome"/>
</dbReference>
<evidence type="ECO:0000256" key="3">
    <source>
        <dbReference type="ARBA" id="ARBA00022801"/>
    </source>
</evidence>
<dbReference type="Gene3D" id="1.20.120.1600">
    <property type="match status" value="1"/>
</dbReference>
<dbReference type="Pfam" id="PF00702">
    <property type="entry name" value="Hydrolase"/>
    <property type="match status" value="1"/>
</dbReference>